<evidence type="ECO:0000256" key="1">
    <source>
        <dbReference type="ARBA" id="ARBA00022729"/>
    </source>
</evidence>
<organism evidence="3 4">
    <name type="scientific">Trichlorobacter thiogenes</name>
    <dbReference type="NCBI Taxonomy" id="115783"/>
    <lineage>
        <taxon>Bacteria</taxon>
        <taxon>Pseudomonadati</taxon>
        <taxon>Thermodesulfobacteriota</taxon>
        <taxon>Desulfuromonadia</taxon>
        <taxon>Geobacterales</taxon>
        <taxon>Geobacteraceae</taxon>
        <taxon>Trichlorobacter</taxon>
    </lineage>
</organism>
<evidence type="ECO:0000313" key="3">
    <source>
        <dbReference type="EMBL" id="SJZ95587.1"/>
    </source>
</evidence>
<reference evidence="4" key="1">
    <citation type="submission" date="2017-02" db="EMBL/GenBank/DDBJ databases">
        <authorList>
            <person name="Varghese N."/>
            <person name="Submissions S."/>
        </authorList>
    </citation>
    <scope>NUCLEOTIDE SEQUENCE [LARGE SCALE GENOMIC DNA]</scope>
    <source>
        <strain evidence="4">ATCC BAA-34</strain>
    </source>
</reference>
<dbReference type="CDD" id="cd16325">
    <property type="entry name" value="LolA"/>
    <property type="match status" value="1"/>
</dbReference>
<dbReference type="OrthoDB" id="5395041at2"/>
<dbReference type="STRING" id="115783.SAMN02745119_02106"/>
<dbReference type="EMBL" id="FUWR01000011">
    <property type="protein sequence ID" value="SJZ95587.1"/>
    <property type="molecule type" value="Genomic_DNA"/>
</dbReference>
<evidence type="ECO:0000313" key="4">
    <source>
        <dbReference type="Proteomes" id="UP000190102"/>
    </source>
</evidence>
<protein>
    <submittedName>
        <fullName evidence="3">Outer membrane lipoprotein carrier protein</fullName>
    </submittedName>
</protein>
<dbReference type="Pfam" id="PF03548">
    <property type="entry name" value="LolA"/>
    <property type="match status" value="1"/>
</dbReference>
<name>A0A1T4PWA4_9BACT</name>
<keyword evidence="1 2" id="KW-0732">Signal</keyword>
<evidence type="ECO:0000256" key="2">
    <source>
        <dbReference type="SAM" id="SignalP"/>
    </source>
</evidence>
<keyword evidence="4" id="KW-1185">Reference proteome</keyword>
<feature type="chain" id="PRO_5012346031" evidence="2">
    <location>
        <begin position="23"/>
        <end position="203"/>
    </location>
</feature>
<dbReference type="PANTHER" id="PTHR35869">
    <property type="entry name" value="OUTER-MEMBRANE LIPOPROTEIN CARRIER PROTEIN"/>
    <property type="match status" value="1"/>
</dbReference>
<dbReference type="AlphaFoldDB" id="A0A1T4PWA4"/>
<dbReference type="InterPro" id="IPR029046">
    <property type="entry name" value="LolA/LolB/LppX"/>
</dbReference>
<gene>
    <name evidence="3" type="ORF">SAMN02745119_02106</name>
</gene>
<keyword evidence="3" id="KW-0449">Lipoprotein</keyword>
<sequence>MKSLLSFLFVLLILTAALPVQARSLTPVEGLEALRRSFSGMQDFTADLTQEKQLSIMKKKLVMQGQIRFKKPDRFFMELVPPYSSKVLLKDTVLQQRLGTQGELQRIVLPPEQGLSRWFATLAKPVTAVPEGMEVRAEQNNSQTSVTIRPAKNGQLKELTVVLHDDGTVRKLVLEERGGDKTTMTFRKTRKNVGLTEADFRLE</sequence>
<dbReference type="InterPro" id="IPR004564">
    <property type="entry name" value="OM_lipoprot_carrier_LolA-like"/>
</dbReference>
<accession>A0A1T4PWA4</accession>
<dbReference type="PANTHER" id="PTHR35869:SF1">
    <property type="entry name" value="OUTER-MEMBRANE LIPOPROTEIN CARRIER PROTEIN"/>
    <property type="match status" value="1"/>
</dbReference>
<dbReference type="RefSeq" id="WP_078790385.1">
    <property type="nucleotide sequence ID" value="NZ_FUWR01000011.1"/>
</dbReference>
<dbReference type="SUPFAM" id="SSF89392">
    <property type="entry name" value="Prokaryotic lipoproteins and lipoprotein localization factors"/>
    <property type="match status" value="1"/>
</dbReference>
<dbReference type="Proteomes" id="UP000190102">
    <property type="component" value="Unassembled WGS sequence"/>
</dbReference>
<feature type="signal peptide" evidence="2">
    <location>
        <begin position="1"/>
        <end position="22"/>
    </location>
</feature>
<dbReference type="Gene3D" id="2.50.20.10">
    <property type="entry name" value="Lipoprotein localisation LolA/LolB/LppX"/>
    <property type="match status" value="1"/>
</dbReference>
<proteinExistence type="predicted"/>